<feature type="coiled-coil region" evidence="8">
    <location>
        <begin position="283"/>
        <end position="548"/>
    </location>
</feature>
<proteinExistence type="predicted"/>
<evidence type="ECO:0000256" key="2">
    <source>
        <dbReference type="ARBA" id="ARBA00004300"/>
    </source>
</evidence>
<evidence type="ECO:0000256" key="9">
    <source>
        <dbReference type="SAM" id="MobiDB-lite"/>
    </source>
</evidence>
<keyword evidence="3" id="KW-0963">Cytoplasm</keyword>
<keyword evidence="4" id="KW-0970">Cilium biogenesis/degradation</keyword>
<feature type="compositionally biased region" description="Basic and acidic residues" evidence="9">
    <location>
        <begin position="191"/>
        <end position="212"/>
    </location>
</feature>
<protein>
    <submittedName>
        <fullName evidence="10">Uncharacterized protein</fullName>
    </submittedName>
</protein>
<dbReference type="InterPro" id="IPR026201">
    <property type="entry name" value="Cep290"/>
</dbReference>
<evidence type="ECO:0000256" key="6">
    <source>
        <dbReference type="ARBA" id="ARBA00023212"/>
    </source>
</evidence>
<dbReference type="OMA" id="TITQMRE"/>
<evidence type="ECO:0000256" key="3">
    <source>
        <dbReference type="ARBA" id="ARBA00022490"/>
    </source>
</evidence>
<keyword evidence="6" id="KW-0206">Cytoskeleton</keyword>
<feature type="coiled-coil region" evidence="8">
    <location>
        <begin position="705"/>
        <end position="764"/>
    </location>
</feature>
<dbReference type="PhylomeDB" id="A7T2Z1"/>
<evidence type="ECO:0000256" key="5">
    <source>
        <dbReference type="ARBA" id="ARBA00023054"/>
    </source>
</evidence>
<dbReference type="GO" id="GO:0005813">
    <property type="term" value="C:centrosome"/>
    <property type="evidence" value="ECO:0007669"/>
    <property type="project" value="UniProtKB-SubCell"/>
</dbReference>
<feature type="coiled-coil region" evidence="8">
    <location>
        <begin position="580"/>
        <end position="621"/>
    </location>
</feature>
<sequence>MKALVERLRNQLALKEKQQKSLSQALLQLRADMVTTAEENVQIHAKKAEQEVNVQHVVEKETSSLQSRIEELQSRMEKLKRELKRQKEKESTLQGEKERLKEQLAQKDSAINKLGVELKELHEIEQKLDGKAEELAAEKRKATRATSEADKLREKVKSLQEQLKVQRAEGEVVAAATVEVEGAVPPSAEISPRDEDRGTKTSKRGEEVARWEEGKKWQKKVETLREKLSEKTKELEKAEKTISMLREAVNRGEKDKTGLQSRLRSAARVGSTAVTRPPPDDFIQELKHKIFTLEEENQDLRRQQTLGHDRQMEALQLRNDQLQDAVQSLENELSQRVTEQRSIDQADAGMYRDLHQKNQSLQKQLLEARQENMELRFDYEQARKENPRLKARVEDLQEYVEILKAELESSKKREKARKKSLGTGLGGQSVEDMERVLAAMRRVVERLQGENEQLKKTAGAGAPQYTAVLKENTRLKHEIDRLKATPNTAVSGSATDRKNTGKLMAENERLRKELKKEKEESEKLRVATADLESTKASLVQELEQTKTEEAEVRLSGTNLQGMDSKEWKSVVLPKVYEEKVQKLQAELEKKTNLLKDIKAYLKAAAQRETELLKKQQELEETIDVLERFPSDVQGDRDLVKELQRTRLRLATVESEKDETITQMRELRRMAQAGELPNDLDKEEVLEKVKNYNKMVADDVELRTKLKTVELERDRLSHEVTRLQKELEAFDPAFFEEIEDLKYNYKKAVERNVLYERQLKNVSKQFGVDVNIPTDD</sequence>
<dbReference type="AlphaFoldDB" id="A7T2Z1"/>
<dbReference type="EMBL" id="DS470356">
    <property type="protein sequence ID" value="EDO29675.1"/>
    <property type="molecule type" value="Genomic_DNA"/>
</dbReference>
<keyword evidence="5 8" id="KW-0175">Coiled coil</keyword>
<evidence type="ECO:0000256" key="8">
    <source>
        <dbReference type="SAM" id="Coils"/>
    </source>
</evidence>
<keyword evidence="11" id="KW-1185">Reference proteome</keyword>
<dbReference type="PANTHER" id="PTHR18879">
    <property type="entry name" value="CENTROSOMAL PROTEIN OF 290 KDA"/>
    <property type="match status" value="1"/>
</dbReference>
<dbReference type="Proteomes" id="UP000001593">
    <property type="component" value="Unassembled WGS sequence"/>
</dbReference>
<feature type="coiled-coil region" evidence="8">
    <location>
        <begin position="62"/>
        <end position="169"/>
    </location>
</feature>
<dbReference type="GO" id="GO:0030030">
    <property type="term" value="P:cell projection organization"/>
    <property type="evidence" value="ECO:0007669"/>
    <property type="project" value="UniProtKB-KW"/>
</dbReference>
<feature type="region of interest" description="Disordered" evidence="9">
    <location>
        <begin position="183"/>
        <end position="212"/>
    </location>
</feature>
<evidence type="ECO:0000256" key="4">
    <source>
        <dbReference type="ARBA" id="ARBA00022794"/>
    </source>
</evidence>
<feature type="compositionally biased region" description="Basic and acidic residues" evidence="9">
    <location>
        <begin position="248"/>
        <end position="257"/>
    </location>
</feature>
<evidence type="ECO:0000256" key="1">
    <source>
        <dbReference type="ARBA" id="ARBA00004120"/>
    </source>
</evidence>
<comment type="subcellular location">
    <subcellularLocation>
        <location evidence="1">Cytoplasm</location>
        <location evidence="1">Cytoskeleton</location>
        <location evidence="1">Cilium basal body</location>
    </subcellularLocation>
    <subcellularLocation>
        <location evidence="2">Cytoplasm</location>
        <location evidence="2">Cytoskeleton</location>
        <location evidence="2">Microtubule organizing center</location>
        <location evidence="2">Centrosome</location>
    </subcellularLocation>
</comment>
<dbReference type="InParanoid" id="A7T2Z1"/>
<evidence type="ECO:0000256" key="7">
    <source>
        <dbReference type="ARBA" id="ARBA00023273"/>
    </source>
</evidence>
<feature type="region of interest" description="Disordered" evidence="9">
    <location>
        <begin position="246"/>
        <end position="280"/>
    </location>
</feature>
<name>A7T2Z1_NEMVE</name>
<reference evidence="10 11" key="1">
    <citation type="journal article" date="2007" name="Science">
        <title>Sea anemone genome reveals ancestral eumetazoan gene repertoire and genomic organization.</title>
        <authorList>
            <person name="Putnam N.H."/>
            <person name="Srivastava M."/>
            <person name="Hellsten U."/>
            <person name="Dirks B."/>
            <person name="Chapman J."/>
            <person name="Salamov A."/>
            <person name="Terry A."/>
            <person name="Shapiro H."/>
            <person name="Lindquist E."/>
            <person name="Kapitonov V.V."/>
            <person name="Jurka J."/>
            <person name="Genikhovich G."/>
            <person name="Grigoriev I.V."/>
            <person name="Lucas S.M."/>
            <person name="Steele R.E."/>
            <person name="Finnerty J.R."/>
            <person name="Technau U."/>
            <person name="Martindale M.Q."/>
            <person name="Rokhsar D.S."/>
        </authorList>
    </citation>
    <scope>NUCLEOTIDE SEQUENCE [LARGE SCALE GENOMIC DNA]</scope>
    <source>
        <strain evidence="11">CH2 X CH6</strain>
    </source>
</reference>
<dbReference type="HOGENOM" id="CLU_361049_0_0_1"/>
<evidence type="ECO:0000313" key="11">
    <source>
        <dbReference type="Proteomes" id="UP000001593"/>
    </source>
</evidence>
<dbReference type="STRING" id="45351.A7T2Z1"/>
<dbReference type="PANTHER" id="PTHR18879:SF20">
    <property type="entry name" value="CENTROSOMAL PROTEIN OF 290 KDA"/>
    <property type="match status" value="1"/>
</dbReference>
<organism evidence="10 11">
    <name type="scientific">Nematostella vectensis</name>
    <name type="common">Starlet sea anemone</name>
    <dbReference type="NCBI Taxonomy" id="45351"/>
    <lineage>
        <taxon>Eukaryota</taxon>
        <taxon>Metazoa</taxon>
        <taxon>Cnidaria</taxon>
        <taxon>Anthozoa</taxon>
        <taxon>Hexacorallia</taxon>
        <taxon>Actiniaria</taxon>
        <taxon>Edwardsiidae</taxon>
        <taxon>Nematostella</taxon>
    </lineage>
</organism>
<keyword evidence="7" id="KW-0966">Cell projection</keyword>
<gene>
    <name evidence="10" type="ORF">NEMVEDRAFT_v1g248638</name>
</gene>
<accession>A7T2Z1</accession>
<evidence type="ECO:0000313" key="10">
    <source>
        <dbReference type="EMBL" id="EDO29675.1"/>
    </source>
</evidence>
<dbReference type="eggNOG" id="ENOG502QPTZ">
    <property type="taxonomic scope" value="Eukaryota"/>
</dbReference>